<feature type="region of interest" description="Disordered" evidence="7">
    <location>
        <begin position="1"/>
        <end position="20"/>
    </location>
</feature>
<dbReference type="Proteomes" id="UP000590412">
    <property type="component" value="Unassembled WGS sequence"/>
</dbReference>
<keyword evidence="3 6" id="KW-0812">Transmembrane</keyword>
<dbReference type="GO" id="GO:0050291">
    <property type="term" value="F:sphingosine N-acyltransferase activity"/>
    <property type="evidence" value="ECO:0007669"/>
    <property type="project" value="InterPro"/>
</dbReference>
<dbReference type="GO" id="GO:0016020">
    <property type="term" value="C:membrane"/>
    <property type="evidence" value="ECO:0007669"/>
    <property type="project" value="UniProtKB-SubCell"/>
</dbReference>
<name>A0A8X7NN17_CANPA</name>
<evidence type="ECO:0000256" key="3">
    <source>
        <dbReference type="ARBA" id="ARBA00022692"/>
    </source>
</evidence>
<dbReference type="AlphaFoldDB" id="A0A8X7NN17"/>
<dbReference type="SMART" id="SM00724">
    <property type="entry name" value="TLC"/>
    <property type="match status" value="1"/>
</dbReference>
<dbReference type="PANTHER" id="PTHR12560:SF0">
    <property type="entry name" value="LD18904P"/>
    <property type="match status" value="1"/>
</dbReference>
<evidence type="ECO:0000256" key="6">
    <source>
        <dbReference type="PROSITE-ProRule" id="PRU00205"/>
    </source>
</evidence>
<evidence type="ECO:0000256" key="8">
    <source>
        <dbReference type="SAM" id="Phobius"/>
    </source>
</evidence>
<dbReference type="PROSITE" id="PS50922">
    <property type="entry name" value="TLC"/>
    <property type="match status" value="1"/>
</dbReference>
<dbReference type="InterPro" id="IPR016439">
    <property type="entry name" value="Lag1/Lac1-like"/>
</dbReference>
<keyword evidence="4 8" id="KW-1133">Transmembrane helix</keyword>
<keyword evidence="5 6" id="KW-0472">Membrane</keyword>
<evidence type="ECO:0000256" key="2">
    <source>
        <dbReference type="ARBA" id="ARBA00009808"/>
    </source>
</evidence>
<feature type="transmembrane region" description="Helical" evidence="8">
    <location>
        <begin position="246"/>
        <end position="264"/>
    </location>
</feature>
<feature type="transmembrane region" description="Helical" evidence="8">
    <location>
        <begin position="128"/>
        <end position="155"/>
    </location>
</feature>
<accession>A0A8X7NN17</accession>
<evidence type="ECO:0000256" key="5">
    <source>
        <dbReference type="ARBA" id="ARBA00023136"/>
    </source>
</evidence>
<feature type="domain" description="TLC" evidence="9">
    <location>
        <begin position="167"/>
        <end position="381"/>
    </location>
</feature>
<comment type="similarity">
    <text evidence="2">Belongs to the sphingosine N-acyltransferase family.</text>
</comment>
<evidence type="ECO:0000313" key="10">
    <source>
        <dbReference type="EMBL" id="KAF6052450.1"/>
    </source>
</evidence>
<organism evidence="10 11">
    <name type="scientific">Candida parapsilosis</name>
    <name type="common">Yeast</name>
    <dbReference type="NCBI Taxonomy" id="5480"/>
    <lineage>
        <taxon>Eukaryota</taxon>
        <taxon>Fungi</taxon>
        <taxon>Dikarya</taxon>
        <taxon>Ascomycota</taxon>
        <taxon>Saccharomycotina</taxon>
        <taxon>Pichiomycetes</taxon>
        <taxon>Debaryomycetaceae</taxon>
        <taxon>Candida/Lodderomyces clade</taxon>
        <taxon>Candida</taxon>
    </lineage>
</organism>
<feature type="transmembrane region" description="Helical" evidence="8">
    <location>
        <begin position="350"/>
        <end position="371"/>
    </location>
</feature>
<reference evidence="10" key="1">
    <citation type="submission" date="2020-03" db="EMBL/GenBank/DDBJ databases">
        <title>FDA dAtabase for Regulatory Grade micrObial Sequences (FDA-ARGOS): Supporting development and validation of Infectious Disease Dx tests.</title>
        <authorList>
            <person name="Campos J."/>
            <person name="Goldberg B."/>
            <person name="Tallon L."/>
            <person name="Sadzewicz L."/>
            <person name="Vavikolanu K."/>
            <person name="Mehta A."/>
            <person name="Aluvathingal J."/>
            <person name="Nadendla S."/>
            <person name="Nandy P."/>
            <person name="Geyer C."/>
            <person name="Yan Y."/>
            <person name="Sichtig H."/>
        </authorList>
    </citation>
    <scope>NUCLEOTIDE SEQUENCE [LARGE SCALE GENOMIC DNA]</scope>
    <source>
        <strain evidence="10">FDAARGOS_652</strain>
    </source>
</reference>
<dbReference type="EMBL" id="JABWAB010000004">
    <property type="protein sequence ID" value="KAF6052450.1"/>
    <property type="molecule type" value="Genomic_DNA"/>
</dbReference>
<evidence type="ECO:0000256" key="1">
    <source>
        <dbReference type="ARBA" id="ARBA00004141"/>
    </source>
</evidence>
<evidence type="ECO:0000313" key="11">
    <source>
        <dbReference type="Proteomes" id="UP000590412"/>
    </source>
</evidence>
<protein>
    <submittedName>
        <fullName evidence="10">TLC domain family protein</fullName>
    </submittedName>
</protein>
<feature type="transmembrane region" description="Helical" evidence="8">
    <location>
        <begin position="176"/>
        <end position="197"/>
    </location>
</feature>
<comment type="caution">
    <text evidence="10">The sequence shown here is derived from an EMBL/GenBank/DDBJ whole genome shotgun (WGS) entry which is preliminary data.</text>
</comment>
<feature type="region of interest" description="Disordered" evidence="7">
    <location>
        <begin position="391"/>
        <end position="420"/>
    </location>
</feature>
<dbReference type="PANTHER" id="PTHR12560">
    <property type="entry name" value="LONGEVITY ASSURANCE FACTOR 1 LAG1"/>
    <property type="match status" value="1"/>
</dbReference>
<feature type="compositionally biased region" description="Acidic residues" evidence="7">
    <location>
        <begin position="391"/>
        <end position="401"/>
    </location>
</feature>
<feature type="compositionally biased region" description="Acidic residues" evidence="7">
    <location>
        <begin position="410"/>
        <end position="420"/>
    </location>
</feature>
<evidence type="ECO:0000259" key="9">
    <source>
        <dbReference type="PROSITE" id="PS50922"/>
    </source>
</evidence>
<comment type="subcellular location">
    <subcellularLocation>
        <location evidence="1">Membrane</location>
        <topology evidence="1">Multi-pass membrane protein</topology>
    </subcellularLocation>
</comment>
<evidence type="ECO:0000256" key="7">
    <source>
        <dbReference type="SAM" id="MobiDB-lite"/>
    </source>
</evidence>
<evidence type="ECO:0000256" key="4">
    <source>
        <dbReference type="ARBA" id="ARBA00022989"/>
    </source>
</evidence>
<dbReference type="Pfam" id="PF03798">
    <property type="entry name" value="TRAM_LAG1_CLN8"/>
    <property type="match status" value="1"/>
</dbReference>
<proteinExistence type="inferred from homology"/>
<dbReference type="GO" id="GO:0046513">
    <property type="term" value="P:ceramide biosynthetic process"/>
    <property type="evidence" value="ECO:0007669"/>
    <property type="project" value="InterPro"/>
</dbReference>
<sequence>MATSTKIKTRRSSSRSGETCDSFKINTTSYNLQEDSDGLQSAVQQNSSTATNAVEAAQDQAYHGSLWAKVERNQIPLSRNLMILLYTLNMLSSNANIINFTSKFLHLQNQVGYNSQGKPIYDIHIDDIYFVINWVITVTFLRSFLMKYCFGPFAAKFCSIHSRKAKIRFAEQSWSFVYYSISFMYGVYLYLDAPYYNNLDQIYINWPNFVMDARFKSYYLISMAFWLQQIFVLHVEKPRKDHYQMFSHHIITCCLIIGSYYYYYFRIGHLILMIMDSVDIFLAAAKMLKYAGRLVACDAMFVLFLVSWIALRHGVYNYIFYHAWHKSVHLMQDGECMVGSVQKRCWTPTVINTFMGLLGGLQIITCIWMYLISKVAYKVVIGVGAEDVRSDEDDTDFEKEGEEDKTGVFEENEGELYGDAYGDYEDEEDEKEIESDINDTTDIVIDVESEVSVYEMEEKEDVS</sequence>
<gene>
    <name evidence="10" type="ORF">FOB60_002706</name>
</gene>
<dbReference type="InterPro" id="IPR006634">
    <property type="entry name" value="TLC-dom"/>
</dbReference>
<feature type="transmembrane region" description="Helical" evidence="8">
    <location>
        <begin position="300"/>
        <end position="321"/>
    </location>
</feature>
<dbReference type="OrthoDB" id="537032at2759"/>
<feature type="transmembrane region" description="Helical" evidence="8">
    <location>
        <begin position="217"/>
        <end position="234"/>
    </location>
</feature>